<evidence type="ECO:0000256" key="16">
    <source>
        <dbReference type="ARBA" id="ARBA00051585"/>
    </source>
</evidence>
<comment type="function">
    <text evidence="17">Acyl-CoA synthetase required for both the import of long chain fatty acids (LCFAs) (C14-C18) and the activation very long chain fatty acids (VLCFAs) (C20-C26) by esterification of the fatty acids into metabolically active CoA-thioesters for subsequent degradation or incorporation into phospholipids. The transport and fatty acyl-CoA synthetase activities are genetically separable and are thus independent activities. Esterifies VLCFAs in the peroxisome matrix. The VLCFAs are actively transported into peroxisomes by a PXA1-PXA2 heterodimeric transporter in the peroxisomal membrane.</text>
</comment>
<evidence type="ECO:0000256" key="17">
    <source>
        <dbReference type="ARBA" id="ARBA00060276"/>
    </source>
</evidence>
<comment type="subcellular location">
    <subcellularLocation>
        <location evidence="3">Cell membrane</location>
        <topology evidence="3">Multi-pass membrane protein</topology>
    </subcellularLocation>
    <subcellularLocation>
        <location evidence="1">Lipid droplet</location>
    </subcellularLocation>
    <subcellularLocation>
        <location evidence="2">Peroxisome membrane</location>
        <topology evidence="2">Multi-pass membrane protein</topology>
    </subcellularLocation>
</comment>
<evidence type="ECO:0000256" key="9">
    <source>
        <dbReference type="ARBA" id="ARBA00022692"/>
    </source>
</evidence>
<dbReference type="OrthoDB" id="10253869at2759"/>
<dbReference type="EMBL" id="NAJO01000012">
    <property type="protein sequence ID" value="OQO08623.1"/>
    <property type="molecule type" value="Genomic_DNA"/>
</dbReference>
<dbReference type="AlphaFoldDB" id="A0A1V8TB42"/>
<evidence type="ECO:0000256" key="10">
    <source>
        <dbReference type="ARBA" id="ARBA00022741"/>
    </source>
</evidence>
<evidence type="ECO:0000256" key="6">
    <source>
        <dbReference type="ARBA" id="ARBA00022475"/>
    </source>
</evidence>
<proteinExistence type="inferred from homology"/>
<dbReference type="InterPro" id="IPR020845">
    <property type="entry name" value="AMP-binding_CS"/>
</dbReference>
<reference evidence="23" key="1">
    <citation type="submission" date="2017-03" db="EMBL/GenBank/DDBJ databases">
        <title>Genomes of endolithic fungi from Antarctica.</title>
        <authorList>
            <person name="Coleine C."/>
            <person name="Masonjones S."/>
            <person name="Stajich J.E."/>
        </authorList>
    </citation>
    <scope>NUCLEOTIDE SEQUENCE [LARGE SCALE GENOMIC DNA]</scope>
    <source>
        <strain evidence="23">CCFEE 5527</strain>
    </source>
</reference>
<dbReference type="GO" id="GO:0005524">
    <property type="term" value="F:ATP binding"/>
    <property type="evidence" value="ECO:0007669"/>
    <property type="project" value="UniProtKB-KW"/>
</dbReference>
<dbReference type="PANTHER" id="PTHR43107">
    <property type="entry name" value="LONG-CHAIN FATTY ACID TRANSPORT PROTEIN"/>
    <property type="match status" value="1"/>
</dbReference>
<keyword evidence="12" id="KW-1133">Transmembrane helix</keyword>
<dbReference type="GO" id="GO:0044539">
    <property type="term" value="P:long-chain fatty acid import into cell"/>
    <property type="evidence" value="ECO:0007669"/>
    <property type="project" value="TreeGrafter"/>
</dbReference>
<evidence type="ECO:0000259" key="21">
    <source>
        <dbReference type="Pfam" id="PF13193"/>
    </source>
</evidence>
<comment type="caution">
    <text evidence="22">The sequence shown here is derived from an EMBL/GenBank/DDBJ whole genome shotgun (WGS) entry which is preliminary data.</text>
</comment>
<feature type="domain" description="AMP-binding enzyme C-terminal" evidence="21">
    <location>
        <begin position="512"/>
        <end position="591"/>
    </location>
</feature>
<dbReference type="InterPro" id="IPR045851">
    <property type="entry name" value="AMP-bd_C_sf"/>
</dbReference>
<dbReference type="InterPro" id="IPR042099">
    <property type="entry name" value="ANL_N_sf"/>
</dbReference>
<evidence type="ECO:0000313" key="22">
    <source>
        <dbReference type="EMBL" id="OQO08623.1"/>
    </source>
</evidence>
<comment type="similarity">
    <text evidence="4">Belongs to the ATP-dependent AMP-binding enzyme family.</text>
</comment>
<dbReference type="Pfam" id="PF13193">
    <property type="entry name" value="AMP-binding_C"/>
    <property type="match status" value="1"/>
</dbReference>
<evidence type="ECO:0000256" key="18">
    <source>
        <dbReference type="ARBA" id="ARBA00068795"/>
    </source>
</evidence>
<keyword evidence="10" id="KW-0547">Nucleotide-binding</keyword>
<dbReference type="FunFam" id="3.30.300.30:FF:000002">
    <property type="entry name" value="Long-chain fatty acid transport protein 1"/>
    <property type="match status" value="1"/>
</dbReference>
<dbReference type="FunCoup" id="A0A1V8TB42">
    <property type="interactions" value="236"/>
</dbReference>
<evidence type="ECO:0000256" key="1">
    <source>
        <dbReference type="ARBA" id="ARBA00004502"/>
    </source>
</evidence>
<dbReference type="Proteomes" id="UP000192596">
    <property type="component" value="Unassembled WGS sequence"/>
</dbReference>
<keyword evidence="15" id="KW-0576">Peroxisome</keyword>
<protein>
    <recommendedName>
        <fullName evidence="18">Very long-chain fatty acid transport protein</fullName>
    </recommendedName>
    <alternativeName>
        <fullName evidence="19">Very-long-chain acyl-CoA synthetase</fullName>
    </alternativeName>
</protein>
<dbReference type="GO" id="GO:0005778">
    <property type="term" value="C:peroxisomal membrane"/>
    <property type="evidence" value="ECO:0007669"/>
    <property type="project" value="UniProtKB-SubCell"/>
</dbReference>
<accession>A0A1V8TB42</accession>
<evidence type="ECO:0000256" key="12">
    <source>
        <dbReference type="ARBA" id="ARBA00022989"/>
    </source>
</evidence>
<evidence type="ECO:0000256" key="14">
    <source>
        <dbReference type="ARBA" id="ARBA00023136"/>
    </source>
</evidence>
<evidence type="ECO:0000259" key="20">
    <source>
        <dbReference type="Pfam" id="PF00501"/>
    </source>
</evidence>
<keyword evidence="14" id="KW-0472">Membrane</keyword>
<dbReference type="STRING" id="1507870.A0A1V8TB42"/>
<dbReference type="InParanoid" id="A0A1V8TB42"/>
<dbReference type="Gene3D" id="3.30.300.30">
    <property type="match status" value="1"/>
</dbReference>
<keyword evidence="9" id="KW-0812">Transmembrane</keyword>
<name>A0A1V8TB42_9PEZI</name>
<dbReference type="PANTHER" id="PTHR43107:SF15">
    <property type="entry name" value="FATTY ACID TRANSPORT PROTEIN 3, ISOFORM A"/>
    <property type="match status" value="1"/>
</dbReference>
<dbReference type="Pfam" id="PF00501">
    <property type="entry name" value="AMP-binding"/>
    <property type="match status" value="1"/>
</dbReference>
<keyword evidence="11" id="KW-0067">ATP-binding</keyword>
<keyword evidence="8" id="KW-0551">Lipid droplet</keyword>
<comment type="catalytic activity">
    <reaction evidence="16">
        <text>a very long-chain fatty acid + ATP + CoA = a very long-chain fatty acyl-CoA + AMP + diphosphate</text>
        <dbReference type="Rhea" id="RHEA:54536"/>
        <dbReference type="ChEBI" id="CHEBI:30616"/>
        <dbReference type="ChEBI" id="CHEBI:33019"/>
        <dbReference type="ChEBI" id="CHEBI:57287"/>
        <dbReference type="ChEBI" id="CHEBI:58950"/>
        <dbReference type="ChEBI" id="CHEBI:138261"/>
        <dbReference type="ChEBI" id="CHEBI:456215"/>
    </reaction>
</comment>
<keyword evidence="7" id="KW-0436">Ligase</keyword>
<organism evidence="22 23">
    <name type="scientific">Cryoendolithus antarcticus</name>
    <dbReference type="NCBI Taxonomy" id="1507870"/>
    <lineage>
        <taxon>Eukaryota</taxon>
        <taxon>Fungi</taxon>
        <taxon>Dikarya</taxon>
        <taxon>Ascomycota</taxon>
        <taxon>Pezizomycotina</taxon>
        <taxon>Dothideomycetes</taxon>
        <taxon>Dothideomycetidae</taxon>
        <taxon>Cladosporiales</taxon>
        <taxon>Cladosporiaceae</taxon>
        <taxon>Cryoendolithus</taxon>
    </lineage>
</organism>
<dbReference type="FunFam" id="3.40.50.12780:FF:000019">
    <property type="entry name" value="Long-chain fatty acid transporter"/>
    <property type="match status" value="1"/>
</dbReference>
<dbReference type="InterPro" id="IPR000873">
    <property type="entry name" value="AMP-dep_synth/lig_dom"/>
</dbReference>
<gene>
    <name evidence="22" type="ORF">B0A48_06493</name>
</gene>
<evidence type="ECO:0000256" key="15">
    <source>
        <dbReference type="ARBA" id="ARBA00023140"/>
    </source>
</evidence>
<keyword evidence="13" id="KW-0445">Lipid transport</keyword>
<dbReference type="GO" id="GO:0005811">
    <property type="term" value="C:lipid droplet"/>
    <property type="evidence" value="ECO:0007669"/>
    <property type="project" value="UniProtKB-SubCell"/>
</dbReference>
<evidence type="ECO:0000256" key="8">
    <source>
        <dbReference type="ARBA" id="ARBA00022677"/>
    </source>
</evidence>
<dbReference type="Gene3D" id="3.40.50.12780">
    <property type="entry name" value="N-terminal domain of ligase-like"/>
    <property type="match status" value="1"/>
</dbReference>
<evidence type="ECO:0000313" key="23">
    <source>
        <dbReference type="Proteomes" id="UP000192596"/>
    </source>
</evidence>
<keyword evidence="23" id="KW-1185">Reference proteome</keyword>
<dbReference type="SUPFAM" id="SSF56801">
    <property type="entry name" value="Acetyl-CoA synthetase-like"/>
    <property type="match status" value="1"/>
</dbReference>
<evidence type="ECO:0000256" key="7">
    <source>
        <dbReference type="ARBA" id="ARBA00022598"/>
    </source>
</evidence>
<keyword evidence="5" id="KW-0813">Transport</keyword>
<dbReference type="PROSITE" id="PS00455">
    <property type="entry name" value="AMP_BINDING"/>
    <property type="match status" value="1"/>
</dbReference>
<evidence type="ECO:0000256" key="2">
    <source>
        <dbReference type="ARBA" id="ARBA00004585"/>
    </source>
</evidence>
<keyword evidence="6" id="KW-1003">Cell membrane</keyword>
<dbReference type="InterPro" id="IPR025110">
    <property type="entry name" value="AMP-bd_C"/>
</dbReference>
<feature type="domain" description="AMP-dependent synthetase/ligase" evidence="20">
    <location>
        <begin position="75"/>
        <end position="408"/>
    </location>
</feature>
<dbReference type="GO" id="GO:0009898">
    <property type="term" value="C:cytoplasmic side of plasma membrane"/>
    <property type="evidence" value="ECO:0007669"/>
    <property type="project" value="TreeGrafter"/>
</dbReference>
<evidence type="ECO:0000256" key="11">
    <source>
        <dbReference type="ARBA" id="ARBA00022840"/>
    </source>
</evidence>
<evidence type="ECO:0000256" key="19">
    <source>
        <dbReference type="ARBA" id="ARBA00078285"/>
    </source>
</evidence>
<evidence type="ECO:0000256" key="4">
    <source>
        <dbReference type="ARBA" id="ARBA00006432"/>
    </source>
</evidence>
<dbReference type="GO" id="GO:0005324">
    <property type="term" value="F:long-chain fatty acid transmembrane transporter activity"/>
    <property type="evidence" value="ECO:0007669"/>
    <property type="project" value="TreeGrafter"/>
</dbReference>
<dbReference type="GO" id="GO:0004467">
    <property type="term" value="F:long-chain fatty acid-CoA ligase activity"/>
    <property type="evidence" value="ECO:0007669"/>
    <property type="project" value="TreeGrafter"/>
</dbReference>
<evidence type="ECO:0000256" key="3">
    <source>
        <dbReference type="ARBA" id="ARBA00004651"/>
    </source>
</evidence>
<evidence type="ECO:0000256" key="5">
    <source>
        <dbReference type="ARBA" id="ARBA00022448"/>
    </source>
</evidence>
<sequence length="643" mass="70653">MAAIPLAIAAPAAISAAAYLNAKFGIGQDVKGLAKFTKFQKQLEALNTADRANAFYAFEDAAKDPKSANRPFLVLPSDAAAPGQQTQWTYAEAYETMLKYAGWLKDEFSVQPKEVVAMDFTNRPQFIWMWFAIWSLGAIPGFINSNLRDNAFIHCVKISTARLLLIDSSIREVLTDEAKAALGPTDSGRAIDAVIVQEDAHDKIMLLAPYRAPDSLRQGVKYTDTSLLIYTSGTTGLPKAGNVSWGKPWSGYLFWPAFQELTADSRYYSPMPLYHSAASLLCVCACIGARCTYIMGPKFSPRNFMKQVSETKADHCQYIGEICRYLLSTPASPYDRAHNLKVAFGNGLRPDVWDAFKERFAIPTIVEFYGATEAPTATLVQSRNTFTRGTIGNTGLIGRLLSRSTTAIVKYDLETDTPYRSPSTHFCVRAATGEAGEYITWLDPDAIAEKYQGYLGNDSASTSKILRDVFTKGDAWYRTGDLLRRDADGRLYFTDRIGDTFRWKSENVSTAEVAEALSTHPAVKEANVYGVSLPHHDGRAGCAALLLNDGHSLDNASTAASLANHVRQKLPKYAVPLFLRLVKGEFEITGTVKQTKVGLRNQGVEIQKMGGDRLFWLPTVGAEAYEGFGEKQWGSLSGGGVRL</sequence>
<evidence type="ECO:0000256" key="13">
    <source>
        <dbReference type="ARBA" id="ARBA00023055"/>
    </source>
</evidence>